<feature type="transmembrane region" description="Helical" evidence="10">
    <location>
        <begin position="401"/>
        <end position="424"/>
    </location>
</feature>
<dbReference type="EMBL" id="CAACVR010000002">
    <property type="protein sequence ID" value="VEU20165.1"/>
    <property type="molecule type" value="Genomic_DNA"/>
</dbReference>
<dbReference type="PANTHER" id="PTHR28259">
    <property type="entry name" value="FLUORIDE EXPORT PROTEIN 1-RELATED"/>
    <property type="match status" value="1"/>
</dbReference>
<dbReference type="InterPro" id="IPR003691">
    <property type="entry name" value="FluC"/>
</dbReference>
<feature type="region of interest" description="Disordered" evidence="9">
    <location>
        <begin position="1"/>
        <end position="46"/>
    </location>
</feature>
<feature type="transmembrane region" description="Helical" evidence="10">
    <location>
        <begin position="369"/>
        <end position="389"/>
    </location>
</feature>
<gene>
    <name evidence="11" type="ORF">BRENAR_LOCUS900</name>
</gene>
<name>A0A448YGS8_BRENA</name>
<dbReference type="PANTHER" id="PTHR28259:SF1">
    <property type="entry name" value="FLUORIDE EXPORT PROTEIN 1-RELATED"/>
    <property type="match status" value="1"/>
</dbReference>
<evidence type="ECO:0000256" key="2">
    <source>
        <dbReference type="ARBA" id="ARBA00004651"/>
    </source>
</evidence>
<dbReference type="STRING" id="13370.A0A448YGS8"/>
<sequence length="431" mass="48290">MDEQSISSGVDPLSPDENSNDSPEKMPGEDPVPLQEAPRERRHSSHSIVRIITSDIENELRVIPSIQEKEVEYEIGPLEPQFWKPQNIMSVEDTPFSRRYLVLLEVIFGSVLGNMARIGMTLLTSYSNEYINYHPGTCLWSNFSACFVMAWCNHAAYFWHNILRNSGKTNMKQVALHTGITAGFCGSFSTWSSLLIEVLFKTLDGLNGGNLLPNHGYGVMEFFSVLLVQMGVSFLGYLLGKDFAALLDIWSVSRKLSTWFNYRICRAIELTTSFLGIAALIADLVVGLTIPLDTTWKTKYAFSLIFGAFGAVLRFRLSKYNGSFGLDWFPSGTLMANVMSCTLISILYLLLYGIKGAATIVTGQVHRMIVNAFSAGFCGALSTTSSFVNELYNLDYPFQRYGYFSVTFLICFLIMLLIDGPYFWTKGFIES</sequence>
<dbReference type="Proteomes" id="UP000290900">
    <property type="component" value="Unassembled WGS sequence"/>
</dbReference>
<evidence type="ECO:0000313" key="11">
    <source>
        <dbReference type="EMBL" id="VEU20165.1"/>
    </source>
</evidence>
<evidence type="ECO:0000256" key="10">
    <source>
        <dbReference type="SAM" id="Phobius"/>
    </source>
</evidence>
<evidence type="ECO:0000256" key="8">
    <source>
        <dbReference type="ARBA" id="ARBA00035585"/>
    </source>
</evidence>
<evidence type="ECO:0000256" key="9">
    <source>
        <dbReference type="SAM" id="MobiDB-lite"/>
    </source>
</evidence>
<evidence type="ECO:0000256" key="1">
    <source>
        <dbReference type="ARBA" id="ARBA00002598"/>
    </source>
</evidence>
<evidence type="ECO:0000313" key="12">
    <source>
        <dbReference type="Proteomes" id="UP000290900"/>
    </source>
</evidence>
<accession>A0A448YGS8</accession>
<dbReference type="InParanoid" id="A0A448YGS8"/>
<dbReference type="Pfam" id="PF02537">
    <property type="entry name" value="CRCB"/>
    <property type="match status" value="2"/>
</dbReference>
<evidence type="ECO:0000256" key="4">
    <source>
        <dbReference type="ARBA" id="ARBA00022692"/>
    </source>
</evidence>
<comment type="subcellular location">
    <subcellularLocation>
        <location evidence="2">Cell membrane</location>
        <topology evidence="2">Multi-pass membrane protein</topology>
    </subcellularLocation>
</comment>
<feature type="transmembrane region" description="Helical" evidence="10">
    <location>
        <begin position="140"/>
        <end position="162"/>
    </location>
</feature>
<organism evidence="11 12">
    <name type="scientific">Brettanomyces naardenensis</name>
    <name type="common">Yeast</name>
    <dbReference type="NCBI Taxonomy" id="13370"/>
    <lineage>
        <taxon>Eukaryota</taxon>
        <taxon>Fungi</taxon>
        <taxon>Dikarya</taxon>
        <taxon>Ascomycota</taxon>
        <taxon>Saccharomycotina</taxon>
        <taxon>Pichiomycetes</taxon>
        <taxon>Pichiales</taxon>
        <taxon>Pichiaceae</taxon>
        <taxon>Brettanomyces</taxon>
    </lineage>
</organism>
<feature type="transmembrane region" description="Helical" evidence="10">
    <location>
        <begin position="174"/>
        <end position="196"/>
    </location>
</feature>
<comment type="similarity">
    <text evidence="7">Belongs to the fluoride channel Fluc/FEX (TC 1.A.43) family.</text>
</comment>
<protein>
    <submittedName>
        <fullName evidence="11">DEKNAAC100966</fullName>
    </submittedName>
</protein>
<comment type="catalytic activity">
    <reaction evidence="8">
        <text>fluoride(in) = fluoride(out)</text>
        <dbReference type="Rhea" id="RHEA:76159"/>
        <dbReference type="ChEBI" id="CHEBI:17051"/>
    </reaction>
    <physiologicalReaction direction="left-to-right" evidence="8">
        <dbReference type="Rhea" id="RHEA:76160"/>
    </physiologicalReaction>
</comment>
<keyword evidence="4 10" id="KW-0812">Transmembrane</keyword>
<keyword evidence="12" id="KW-1185">Reference proteome</keyword>
<evidence type="ECO:0000256" key="6">
    <source>
        <dbReference type="ARBA" id="ARBA00023136"/>
    </source>
</evidence>
<proteinExistence type="inferred from homology"/>
<dbReference type="GO" id="GO:0005886">
    <property type="term" value="C:plasma membrane"/>
    <property type="evidence" value="ECO:0007669"/>
    <property type="project" value="UniProtKB-SubCell"/>
</dbReference>
<dbReference type="OrthoDB" id="409792at2759"/>
<keyword evidence="5 10" id="KW-1133">Transmembrane helix</keyword>
<keyword evidence="6 10" id="KW-0472">Membrane</keyword>
<dbReference type="GO" id="GO:1903425">
    <property type="term" value="F:fluoride transmembrane transporter activity"/>
    <property type="evidence" value="ECO:0007669"/>
    <property type="project" value="TreeGrafter"/>
</dbReference>
<reference evidence="11 12" key="1">
    <citation type="submission" date="2018-12" db="EMBL/GenBank/DDBJ databases">
        <authorList>
            <person name="Tiukova I."/>
            <person name="Dainat J."/>
        </authorList>
    </citation>
    <scope>NUCLEOTIDE SEQUENCE [LARGE SCALE GENOMIC DNA]</scope>
</reference>
<feature type="transmembrane region" description="Helical" evidence="10">
    <location>
        <begin position="329"/>
        <end position="349"/>
    </location>
</feature>
<evidence type="ECO:0000256" key="3">
    <source>
        <dbReference type="ARBA" id="ARBA00022475"/>
    </source>
</evidence>
<comment type="function">
    <text evidence="1">Fluoride channel required for the rapid expulsion of cytoplasmic fluoride.</text>
</comment>
<dbReference type="FunCoup" id="A0A448YGS8">
    <property type="interactions" value="131"/>
</dbReference>
<dbReference type="AlphaFoldDB" id="A0A448YGS8"/>
<feature type="transmembrane region" description="Helical" evidence="10">
    <location>
        <begin position="260"/>
        <end position="288"/>
    </location>
</feature>
<feature type="transmembrane region" description="Helical" evidence="10">
    <location>
        <begin position="216"/>
        <end position="239"/>
    </location>
</feature>
<evidence type="ECO:0000256" key="5">
    <source>
        <dbReference type="ARBA" id="ARBA00022989"/>
    </source>
</evidence>
<feature type="transmembrane region" description="Helical" evidence="10">
    <location>
        <begin position="100"/>
        <end position="120"/>
    </location>
</feature>
<keyword evidence="3" id="KW-1003">Cell membrane</keyword>
<evidence type="ECO:0000256" key="7">
    <source>
        <dbReference type="ARBA" id="ARBA00035120"/>
    </source>
</evidence>